<dbReference type="Proteomes" id="UP001415857">
    <property type="component" value="Unassembled WGS sequence"/>
</dbReference>
<sequence length="98" mass="10329">MLQLTAEQVEEAANQIFYSAVATRILKSHENDIGINDMTVVSPAITMVDASGGLSHATDLLPIDPNNAAVMSVPYNLPSSVGPLHLHNAFRSLSAIGS</sequence>
<name>A0AAP0RRN3_LIQFO</name>
<evidence type="ECO:0000313" key="1">
    <source>
        <dbReference type="EMBL" id="KAK9282853.1"/>
    </source>
</evidence>
<protein>
    <submittedName>
        <fullName evidence="1">Uncharacterized protein</fullName>
    </submittedName>
</protein>
<comment type="caution">
    <text evidence="1">The sequence shown here is derived from an EMBL/GenBank/DDBJ whole genome shotgun (WGS) entry which is preliminary data.</text>
</comment>
<organism evidence="1 2">
    <name type="scientific">Liquidambar formosana</name>
    <name type="common">Formosan gum</name>
    <dbReference type="NCBI Taxonomy" id="63359"/>
    <lineage>
        <taxon>Eukaryota</taxon>
        <taxon>Viridiplantae</taxon>
        <taxon>Streptophyta</taxon>
        <taxon>Embryophyta</taxon>
        <taxon>Tracheophyta</taxon>
        <taxon>Spermatophyta</taxon>
        <taxon>Magnoliopsida</taxon>
        <taxon>eudicotyledons</taxon>
        <taxon>Gunneridae</taxon>
        <taxon>Pentapetalae</taxon>
        <taxon>Saxifragales</taxon>
        <taxon>Altingiaceae</taxon>
        <taxon>Liquidambar</taxon>
    </lineage>
</organism>
<gene>
    <name evidence="1" type="ORF">L1049_011076</name>
</gene>
<keyword evidence="2" id="KW-1185">Reference proteome</keyword>
<evidence type="ECO:0000313" key="2">
    <source>
        <dbReference type="Proteomes" id="UP001415857"/>
    </source>
</evidence>
<proteinExistence type="predicted"/>
<dbReference type="AlphaFoldDB" id="A0AAP0RRN3"/>
<accession>A0AAP0RRN3</accession>
<reference evidence="1 2" key="1">
    <citation type="journal article" date="2024" name="Plant J.">
        <title>Genome sequences and population genomics reveal climatic adaptation and genomic divergence between two closely related sweetgum species.</title>
        <authorList>
            <person name="Xu W.Q."/>
            <person name="Ren C.Q."/>
            <person name="Zhang X.Y."/>
            <person name="Comes H.P."/>
            <person name="Liu X.H."/>
            <person name="Li Y.G."/>
            <person name="Kettle C.J."/>
            <person name="Jalonen R."/>
            <person name="Gaisberger H."/>
            <person name="Ma Y.Z."/>
            <person name="Qiu Y.X."/>
        </authorList>
    </citation>
    <scope>NUCLEOTIDE SEQUENCE [LARGE SCALE GENOMIC DNA]</scope>
    <source>
        <strain evidence="1">Hangzhou</strain>
    </source>
</reference>
<dbReference type="EMBL" id="JBBPBK010000006">
    <property type="protein sequence ID" value="KAK9282853.1"/>
    <property type="molecule type" value="Genomic_DNA"/>
</dbReference>